<name>A0AAW1X3C3_RUBAR</name>
<dbReference type="Pfam" id="PF03004">
    <property type="entry name" value="Transposase_24"/>
    <property type="match status" value="1"/>
</dbReference>
<sequence length="243" mass="28151">MKAGNNKKGRGKNKVNFSSNGPVKLVFNSFGQPIALAKSVEKFSRFIGSIAREPSMFPINISDFRKFKGTGRVKTAWEDIKAKIDWFDLETLAKMMRIRKTVVKKLNACWRKHNHDLYVDYYLDNMGLAERFKKTETFKKNRGQLKVAANTGTKTFAQVRYEWGLANPGKVLDRCTFWRLVHSKTKKDGSGIEPINDEAKKKFIELEKLEQRELSNGRELTVEVLNELFREHFEPEKRNTVRG</sequence>
<accession>A0AAW1X3C3</accession>
<dbReference type="EMBL" id="JBEDUW010000005">
    <property type="protein sequence ID" value="KAK9930120.1"/>
    <property type="molecule type" value="Genomic_DNA"/>
</dbReference>
<dbReference type="PANTHER" id="PTHR33144">
    <property type="entry name" value="OS10G0409366 PROTEIN-RELATED"/>
    <property type="match status" value="1"/>
</dbReference>
<comment type="caution">
    <text evidence="1">The sequence shown here is derived from an EMBL/GenBank/DDBJ whole genome shotgun (WGS) entry which is preliminary data.</text>
</comment>
<evidence type="ECO:0000313" key="1">
    <source>
        <dbReference type="EMBL" id="KAK9930120.1"/>
    </source>
</evidence>
<protein>
    <recommendedName>
        <fullName evidence="3">Transposase</fullName>
    </recommendedName>
</protein>
<dbReference type="InterPro" id="IPR004252">
    <property type="entry name" value="Probable_transposase_24"/>
</dbReference>
<keyword evidence="2" id="KW-1185">Reference proteome</keyword>
<reference evidence="1 2" key="1">
    <citation type="journal article" date="2023" name="G3 (Bethesda)">
        <title>A chromosome-length genome assembly and annotation of blackberry (Rubus argutus, cv. 'Hillquist').</title>
        <authorList>
            <person name="Bruna T."/>
            <person name="Aryal R."/>
            <person name="Dudchenko O."/>
            <person name="Sargent D.J."/>
            <person name="Mead D."/>
            <person name="Buti M."/>
            <person name="Cavallini A."/>
            <person name="Hytonen T."/>
            <person name="Andres J."/>
            <person name="Pham M."/>
            <person name="Weisz D."/>
            <person name="Mascagni F."/>
            <person name="Usai G."/>
            <person name="Natali L."/>
            <person name="Bassil N."/>
            <person name="Fernandez G.E."/>
            <person name="Lomsadze A."/>
            <person name="Armour M."/>
            <person name="Olukolu B."/>
            <person name="Poorten T."/>
            <person name="Britton C."/>
            <person name="Davik J."/>
            <person name="Ashrafi H."/>
            <person name="Aiden E.L."/>
            <person name="Borodovsky M."/>
            <person name="Worthington M."/>
        </authorList>
    </citation>
    <scope>NUCLEOTIDE SEQUENCE [LARGE SCALE GENOMIC DNA]</scope>
    <source>
        <strain evidence="1">PI 553951</strain>
    </source>
</reference>
<gene>
    <name evidence="1" type="ORF">M0R45_027175</name>
</gene>
<dbReference type="PANTHER" id="PTHR33144:SF25">
    <property type="entry name" value="DUF4216 DOMAIN-CONTAINING PROTEIN"/>
    <property type="match status" value="1"/>
</dbReference>
<proteinExistence type="predicted"/>
<dbReference type="Proteomes" id="UP001457282">
    <property type="component" value="Unassembled WGS sequence"/>
</dbReference>
<dbReference type="AlphaFoldDB" id="A0AAW1X3C3"/>
<evidence type="ECO:0008006" key="3">
    <source>
        <dbReference type="Google" id="ProtNLM"/>
    </source>
</evidence>
<organism evidence="1 2">
    <name type="scientific">Rubus argutus</name>
    <name type="common">Southern blackberry</name>
    <dbReference type="NCBI Taxonomy" id="59490"/>
    <lineage>
        <taxon>Eukaryota</taxon>
        <taxon>Viridiplantae</taxon>
        <taxon>Streptophyta</taxon>
        <taxon>Embryophyta</taxon>
        <taxon>Tracheophyta</taxon>
        <taxon>Spermatophyta</taxon>
        <taxon>Magnoliopsida</taxon>
        <taxon>eudicotyledons</taxon>
        <taxon>Gunneridae</taxon>
        <taxon>Pentapetalae</taxon>
        <taxon>rosids</taxon>
        <taxon>fabids</taxon>
        <taxon>Rosales</taxon>
        <taxon>Rosaceae</taxon>
        <taxon>Rosoideae</taxon>
        <taxon>Rosoideae incertae sedis</taxon>
        <taxon>Rubus</taxon>
    </lineage>
</organism>
<evidence type="ECO:0000313" key="2">
    <source>
        <dbReference type="Proteomes" id="UP001457282"/>
    </source>
</evidence>